<dbReference type="PRINTS" id="PR00380">
    <property type="entry name" value="KINESINHEAVY"/>
</dbReference>
<protein>
    <recommendedName>
        <fullName evidence="4">Kinesin motor domain-containing protein</fullName>
    </recommendedName>
</protein>
<dbReference type="GO" id="GO:0007018">
    <property type="term" value="P:microtubule-based movement"/>
    <property type="evidence" value="ECO:0007669"/>
    <property type="project" value="InterPro"/>
</dbReference>
<dbReference type="PROSITE" id="PS00411">
    <property type="entry name" value="KINESIN_MOTOR_1"/>
    <property type="match status" value="1"/>
</dbReference>
<name>A0A813HZW4_POLGL</name>
<dbReference type="Gene3D" id="3.40.850.10">
    <property type="entry name" value="Kinesin motor domain"/>
    <property type="match status" value="1"/>
</dbReference>
<dbReference type="GO" id="GO:0008017">
    <property type="term" value="F:microtubule binding"/>
    <property type="evidence" value="ECO:0007669"/>
    <property type="project" value="InterPro"/>
</dbReference>
<gene>
    <name evidence="5" type="ORF">PGLA2088_LOCUS3319</name>
</gene>
<dbReference type="InterPro" id="IPR027417">
    <property type="entry name" value="P-loop_NTPase"/>
</dbReference>
<reference evidence="5" key="1">
    <citation type="submission" date="2021-02" db="EMBL/GenBank/DDBJ databases">
        <authorList>
            <person name="Dougan E. K."/>
            <person name="Rhodes N."/>
            <person name="Thang M."/>
            <person name="Chan C."/>
        </authorList>
    </citation>
    <scope>NUCLEOTIDE SEQUENCE</scope>
</reference>
<dbReference type="InterPro" id="IPR036961">
    <property type="entry name" value="Kinesin_motor_dom_sf"/>
</dbReference>
<dbReference type="InterPro" id="IPR001752">
    <property type="entry name" value="Kinesin_motor_dom"/>
</dbReference>
<proteinExistence type="inferred from homology"/>
<dbReference type="EMBL" id="CAJNNW010002868">
    <property type="protein sequence ID" value="CAE8644750.1"/>
    <property type="molecule type" value="Genomic_DNA"/>
</dbReference>
<dbReference type="SMART" id="SM00129">
    <property type="entry name" value="KISc"/>
    <property type="match status" value="1"/>
</dbReference>
<evidence type="ECO:0000313" key="6">
    <source>
        <dbReference type="Proteomes" id="UP000626109"/>
    </source>
</evidence>
<dbReference type="AlphaFoldDB" id="A0A813HZW4"/>
<evidence type="ECO:0000259" key="4">
    <source>
        <dbReference type="PROSITE" id="PS50067"/>
    </source>
</evidence>
<dbReference type="InterPro" id="IPR019821">
    <property type="entry name" value="Kinesin_motor_CS"/>
</dbReference>
<keyword evidence="1" id="KW-0547">Nucleotide-binding</keyword>
<feature type="non-terminal residue" evidence="5">
    <location>
        <position position="1176"/>
    </location>
</feature>
<dbReference type="PANTHER" id="PTHR47972">
    <property type="entry name" value="KINESIN-LIKE PROTEIN KLP-3"/>
    <property type="match status" value="1"/>
</dbReference>
<dbReference type="GO" id="GO:0005524">
    <property type="term" value="F:ATP binding"/>
    <property type="evidence" value="ECO:0007669"/>
    <property type="project" value="UniProtKB-KW"/>
</dbReference>
<evidence type="ECO:0000313" key="5">
    <source>
        <dbReference type="EMBL" id="CAE8644750.1"/>
    </source>
</evidence>
<evidence type="ECO:0000256" key="2">
    <source>
        <dbReference type="ARBA" id="ARBA00022840"/>
    </source>
</evidence>
<comment type="caution">
    <text evidence="3">Lacks conserved residue(s) required for the propagation of feature annotation.</text>
</comment>
<dbReference type="PROSITE" id="PS50067">
    <property type="entry name" value="KINESIN_MOTOR_2"/>
    <property type="match status" value="1"/>
</dbReference>
<comment type="similarity">
    <text evidence="3">Belongs to the TRAFAC class myosin-kinesin ATPase superfamily. Kinesin family.</text>
</comment>
<evidence type="ECO:0000256" key="3">
    <source>
        <dbReference type="PROSITE-ProRule" id="PRU00283"/>
    </source>
</evidence>
<sequence>DHPKLEFKGYRQADGSVGQRLEGMTEVPVASSSDLAQVVSQGLGSRKVRATAMNADSSRSHFLLIITMEMTDKETGRSRTGKISIVDLAGSERLGKSGVSGEGQKEAIEINKSLTALGDVMMAFTQKAKVIPYRNSKLTQLMQDSLGGTAKTLMFVNISPSSSNVDESISSLKYASRARRLSTNAELEGQVSRLSMASASSANPVWHAPSLGAIFQLLLSHWLPCFDTPEACKACSDGASAAKPDVTYFSFAFRVLARWGFVLDRSGTCLLLKGGGLSSHSRGFPRLSGPPDFAPGLSKWRVRSLRPQLQLTAPLGILLLAAAGEKLRSLRRRRHARRASCSQWRSFGQQRVAGLTQRRFFENFGVLEAQVVAPLSSLEDFQTELRQLVASGDRDVQLISALVDSCIAGIAAARDQKDSGDGDGGEAYLVAALQQLLAAGFLRQAVRVFDRFARQIPLRSEELHGQILRILGSSIQVDAAVEHVRYLLQEQEIDVSGATRLFNRILSGIVEGSTDPNVVQMTEIVINAMDAAGASRSSETLRLMVEAKVNCASQGFLTEAGQDVLDFARRSGPPDGCALLAVSAAHLRGGDLDAAYRWFVASQLSKQRQVLNDRPSGEGGEAAAKRAMELVSQLARALAIGGQAQRLLRLLQQVSDDEGSLPPCASSVSLAGYTCGRTLATCWLEPPAEVVRRRAIWSGSESQTGLRVSCAEQFDWNQLETSRHEVYQWSPYLSPDTKPERAWQAPLRLKDPGSLGLARDWMGEGPTAAAARERLGERPWRRSGPAVLDRALKLQQPQLSTGTSSSSSAAISLVPQPRTWRVHHADIVKRAFLTPARISPPSPAHLRKMMLAERATRLMVPGSKEASVPLVRWSAMSVPAPGSFVLFRLLKALVRDAPKEVRAKLQTKSFQDSKQVKEMTKGDLIRILEDLQVDVSLLTKPSMGKLEEMVIFAASLAVGEQKVDLLNDLEYLESIRNLSDEKLHELWEAGFSSANTEVFGKDISELVEAQMMSECEADEEVAGDAADVQALCGAAHAADNKDLAAQVLRQLKDDILKPEVSEEANLGTAGQSLADAMTRGGWQRSSAEEFLLGQRLLPERDANSPTGLGNLTTRYLDPLMGLEGSDADRRGIVQAWVKPHEVNVSNVTGERMSHGTRLRSLLWNALYFLEETLRKG</sequence>
<evidence type="ECO:0000256" key="1">
    <source>
        <dbReference type="ARBA" id="ARBA00022741"/>
    </source>
</evidence>
<dbReference type="PANTHER" id="PTHR47972:SF16">
    <property type="entry name" value="KINESIN-LIKE PROTEIN"/>
    <property type="match status" value="1"/>
</dbReference>
<accession>A0A813HZW4</accession>
<dbReference type="Proteomes" id="UP000626109">
    <property type="component" value="Unassembled WGS sequence"/>
</dbReference>
<dbReference type="Pfam" id="PF00225">
    <property type="entry name" value="Kinesin"/>
    <property type="match status" value="1"/>
</dbReference>
<feature type="domain" description="Kinesin motor" evidence="4">
    <location>
        <begin position="1"/>
        <end position="181"/>
    </location>
</feature>
<dbReference type="InterPro" id="IPR027640">
    <property type="entry name" value="Kinesin-like_fam"/>
</dbReference>
<dbReference type="SUPFAM" id="SSF52540">
    <property type="entry name" value="P-loop containing nucleoside triphosphate hydrolases"/>
    <property type="match status" value="1"/>
</dbReference>
<dbReference type="GO" id="GO:0003777">
    <property type="term" value="F:microtubule motor activity"/>
    <property type="evidence" value="ECO:0007669"/>
    <property type="project" value="InterPro"/>
</dbReference>
<keyword evidence="2" id="KW-0067">ATP-binding</keyword>
<organism evidence="5 6">
    <name type="scientific">Polarella glacialis</name>
    <name type="common">Dinoflagellate</name>
    <dbReference type="NCBI Taxonomy" id="89957"/>
    <lineage>
        <taxon>Eukaryota</taxon>
        <taxon>Sar</taxon>
        <taxon>Alveolata</taxon>
        <taxon>Dinophyceae</taxon>
        <taxon>Suessiales</taxon>
        <taxon>Suessiaceae</taxon>
        <taxon>Polarella</taxon>
    </lineage>
</organism>
<comment type="caution">
    <text evidence="5">The sequence shown here is derived from an EMBL/GenBank/DDBJ whole genome shotgun (WGS) entry which is preliminary data.</text>
</comment>